<sequence length="231" mass="26557">MESVVPLRRCFCLSPPELRHRIVYQSRRDLHLSVLSSSSSFGAGRFYLTSYFSSLLRIHPYTLSGPSPGILLLPDRKNRFLSPVAKKASLNRLNSSVIGNSDEEEEEEEEEDDDDWESKFLGEIDPLEVQPPKKRKKQPKSKALDDTEGMDWCVRARKIALQSIEARGLSSRMAEVMPLKKKKKKKKKIKKDKVKSKTVPEDDFDSDDEGLEFLDRSVEEDKMGELRWLRG</sequence>
<proteinExistence type="predicted"/>
<feature type="compositionally biased region" description="Acidic residues" evidence="1">
    <location>
        <begin position="101"/>
        <end position="116"/>
    </location>
</feature>
<feature type="region of interest" description="Disordered" evidence="1">
    <location>
        <begin position="175"/>
        <end position="210"/>
    </location>
</feature>
<reference evidence="2" key="1">
    <citation type="submission" date="2019-12" db="EMBL/GenBank/DDBJ databases">
        <title>Genome sequencing and annotation of Brassica cretica.</title>
        <authorList>
            <person name="Studholme D.J."/>
            <person name="Sarris P.F."/>
        </authorList>
    </citation>
    <scope>NUCLEOTIDE SEQUENCE</scope>
    <source>
        <strain evidence="2">PFS-102/07</strain>
        <tissue evidence="2">Leaf</tissue>
    </source>
</reference>
<dbReference type="AlphaFoldDB" id="A0A8S9LZM4"/>
<dbReference type="EMBL" id="QGKY02000089">
    <property type="protein sequence ID" value="KAF2613340.1"/>
    <property type="molecule type" value="Genomic_DNA"/>
</dbReference>
<protein>
    <submittedName>
        <fullName evidence="2">Uncharacterized protein</fullName>
    </submittedName>
</protein>
<organism evidence="2">
    <name type="scientific">Brassica cretica</name>
    <name type="common">Mustard</name>
    <dbReference type="NCBI Taxonomy" id="69181"/>
    <lineage>
        <taxon>Eukaryota</taxon>
        <taxon>Viridiplantae</taxon>
        <taxon>Streptophyta</taxon>
        <taxon>Embryophyta</taxon>
        <taxon>Tracheophyta</taxon>
        <taxon>Spermatophyta</taxon>
        <taxon>Magnoliopsida</taxon>
        <taxon>eudicotyledons</taxon>
        <taxon>Gunneridae</taxon>
        <taxon>Pentapetalae</taxon>
        <taxon>rosids</taxon>
        <taxon>malvids</taxon>
        <taxon>Brassicales</taxon>
        <taxon>Brassicaceae</taxon>
        <taxon>Brassiceae</taxon>
        <taxon>Brassica</taxon>
    </lineage>
</organism>
<feature type="region of interest" description="Disordered" evidence="1">
    <location>
        <begin position="95"/>
        <end position="147"/>
    </location>
</feature>
<accession>A0A8S9LZM4</accession>
<feature type="compositionally biased region" description="Basic residues" evidence="1">
    <location>
        <begin position="179"/>
        <end position="196"/>
    </location>
</feature>
<gene>
    <name evidence="2" type="ORF">F2Q70_00008236</name>
</gene>
<comment type="caution">
    <text evidence="2">The sequence shown here is derived from an EMBL/GenBank/DDBJ whole genome shotgun (WGS) entry which is preliminary data.</text>
</comment>
<evidence type="ECO:0000313" key="2">
    <source>
        <dbReference type="EMBL" id="KAF2613340.1"/>
    </source>
</evidence>
<name>A0A8S9LZM4_BRACR</name>
<evidence type="ECO:0000256" key="1">
    <source>
        <dbReference type="SAM" id="MobiDB-lite"/>
    </source>
</evidence>
<feature type="compositionally biased region" description="Acidic residues" evidence="1">
    <location>
        <begin position="201"/>
        <end position="210"/>
    </location>
</feature>